<gene>
    <name evidence="2" type="ORF">SBAD_LOCUS1836</name>
</gene>
<reference evidence="4" key="1">
    <citation type="submission" date="2016-06" db="UniProtKB">
        <authorList>
            <consortium name="WormBaseParasite"/>
        </authorList>
    </citation>
    <scope>IDENTIFICATION</scope>
</reference>
<dbReference type="OrthoDB" id="188276at2759"/>
<dbReference type="SUPFAM" id="SSF52540">
    <property type="entry name" value="P-loop containing nucleoside triphosphate hydrolases"/>
    <property type="match status" value="1"/>
</dbReference>
<dbReference type="PANTHER" id="PTHR42714:SF2">
    <property type="entry name" value="TRNA MODIFICATION GTPASE GTPBP3, MITOCHONDRIAL"/>
    <property type="match status" value="1"/>
</dbReference>
<organism evidence="4">
    <name type="scientific">Soboliphyme baturini</name>
    <dbReference type="NCBI Taxonomy" id="241478"/>
    <lineage>
        <taxon>Eukaryota</taxon>
        <taxon>Metazoa</taxon>
        <taxon>Ecdysozoa</taxon>
        <taxon>Nematoda</taxon>
        <taxon>Enoplea</taxon>
        <taxon>Dorylaimia</taxon>
        <taxon>Dioctophymatida</taxon>
        <taxon>Dioctophymatoidea</taxon>
        <taxon>Soboliphymatidae</taxon>
        <taxon>Soboliphyme</taxon>
    </lineage>
</organism>
<dbReference type="PROSITE" id="PS51709">
    <property type="entry name" value="G_TRME"/>
    <property type="match status" value="1"/>
</dbReference>
<dbReference type="GO" id="GO:0002098">
    <property type="term" value="P:tRNA wobble uridine modification"/>
    <property type="evidence" value="ECO:0007669"/>
    <property type="project" value="TreeGrafter"/>
</dbReference>
<dbReference type="EMBL" id="UZAM01006971">
    <property type="protein sequence ID" value="VDO95629.1"/>
    <property type="molecule type" value="Genomic_DNA"/>
</dbReference>
<name>A0A183IDZ2_9BILA</name>
<proteinExistence type="predicted"/>
<keyword evidence="3" id="KW-1185">Reference proteome</keyword>
<evidence type="ECO:0000313" key="4">
    <source>
        <dbReference type="WBParaSite" id="SBAD_0000192401-mRNA-1"/>
    </source>
</evidence>
<evidence type="ECO:0000313" key="2">
    <source>
        <dbReference type="EMBL" id="VDO95629.1"/>
    </source>
</evidence>
<evidence type="ECO:0000259" key="1">
    <source>
        <dbReference type="PROSITE" id="PS51709"/>
    </source>
</evidence>
<dbReference type="WBParaSite" id="SBAD_0000192401-mRNA-1">
    <property type="protein sequence ID" value="SBAD_0000192401-mRNA-1"/>
    <property type="gene ID" value="SBAD_0000192401"/>
</dbReference>
<dbReference type="Gene3D" id="3.40.50.300">
    <property type="entry name" value="P-loop containing nucleotide triphosphate hydrolases"/>
    <property type="match status" value="1"/>
</dbReference>
<dbReference type="SUPFAM" id="SSF116878">
    <property type="entry name" value="TrmE connector domain"/>
    <property type="match status" value="1"/>
</dbReference>
<dbReference type="CDD" id="cd04164">
    <property type="entry name" value="trmE"/>
    <property type="match status" value="1"/>
</dbReference>
<dbReference type="InterPro" id="IPR006073">
    <property type="entry name" value="GTP-bd"/>
</dbReference>
<feature type="domain" description="TrmE-type G" evidence="1">
    <location>
        <begin position="17"/>
        <end position="195"/>
    </location>
</feature>
<dbReference type="AlphaFoldDB" id="A0A183IDZ2"/>
<dbReference type="PANTHER" id="PTHR42714">
    <property type="entry name" value="TRNA MODIFICATION GTPASE GTPBP3"/>
    <property type="match status" value="1"/>
</dbReference>
<dbReference type="GO" id="GO:0030488">
    <property type="term" value="P:tRNA methylation"/>
    <property type="evidence" value="ECO:0007669"/>
    <property type="project" value="TreeGrafter"/>
</dbReference>
<dbReference type="Pfam" id="PF01926">
    <property type="entry name" value="MMR_HSR1"/>
    <property type="match status" value="1"/>
</dbReference>
<dbReference type="NCBIfam" id="TIGR00231">
    <property type="entry name" value="small_GTP"/>
    <property type="match status" value="1"/>
</dbReference>
<evidence type="ECO:0000313" key="3">
    <source>
        <dbReference type="Proteomes" id="UP000270296"/>
    </source>
</evidence>
<reference evidence="2 3" key="2">
    <citation type="submission" date="2018-11" db="EMBL/GenBank/DDBJ databases">
        <authorList>
            <consortium name="Pathogen Informatics"/>
        </authorList>
    </citation>
    <scope>NUCLEOTIDE SEQUENCE [LARGE SCALE GENOMIC DNA]</scope>
</reference>
<sequence>MNSHLIRSRAGERIRNGVCVAIVGPPNAGKSSLLNAICQRQAAIVSPIPGTTRDSIEVYLRLGDYPVTIIDTAGIRETCDVIEEQGVLRSRQRAQTADILIAVFDATDPSFRDIDATTSVVNAFLNDLQLVPAENEVELPAILLVFNKCDLLPAQVLAATSEYQWRSTRLRVIQSSCLTTEGTEAVVKSVTAVAKSMCDKCFTAPMPCFTNHRHRRLVESMVEDITAGLQCEDVVIKTEKLKSALYNIGKLSGKVSVDEILDKIFSRFCIGK</sequence>
<dbReference type="InterPro" id="IPR031168">
    <property type="entry name" value="G_TrmE"/>
</dbReference>
<dbReference type="GO" id="GO:0005525">
    <property type="term" value="F:GTP binding"/>
    <property type="evidence" value="ECO:0007669"/>
    <property type="project" value="InterPro"/>
</dbReference>
<dbReference type="InterPro" id="IPR005225">
    <property type="entry name" value="Small_GTP-bd"/>
</dbReference>
<dbReference type="Proteomes" id="UP000270296">
    <property type="component" value="Unassembled WGS sequence"/>
</dbReference>
<dbReference type="InterPro" id="IPR027417">
    <property type="entry name" value="P-loop_NTPase"/>
</dbReference>
<protein>
    <submittedName>
        <fullName evidence="4">TrmE-type G domain-containing protein</fullName>
    </submittedName>
</protein>
<dbReference type="Pfam" id="PF12631">
    <property type="entry name" value="MnmE_helical"/>
    <property type="match status" value="1"/>
</dbReference>
<dbReference type="GO" id="GO:0005739">
    <property type="term" value="C:mitochondrion"/>
    <property type="evidence" value="ECO:0007669"/>
    <property type="project" value="TreeGrafter"/>
</dbReference>
<accession>A0A183IDZ2</accession>
<dbReference type="InterPro" id="IPR025867">
    <property type="entry name" value="MnmE_helical"/>
</dbReference>